<dbReference type="InterPro" id="IPR052758">
    <property type="entry name" value="SRC_co-chaperone"/>
</dbReference>
<feature type="repeat" description="ANK" evidence="1">
    <location>
        <begin position="266"/>
        <end position="298"/>
    </location>
</feature>
<feature type="compositionally biased region" description="Basic and acidic residues" evidence="2">
    <location>
        <begin position="1"/>
        <end position="11"/>
    </location>
</feature>
<dbReference type="InterPro" id="IPR011990">
    <property type="entry name" value="TPR-like_helical_dom_sf"/>
</dbReference>
<dbReference type="PROSITE" id="PS50088">
    <property type="entry name" value="ANK_REPEAT"/>
    <property type="match status" value="2"/>
</dbReference>
<dbReference type="InterPro" id="IPR001623">
    <property type="entry name" value="DnaJ_domain"/>
</dbReference>
<dbReference type="AlphaFoldDB" id="A0A2R5GGP4"/>
<dbReference type="InterPro" id="IPR002110">
    <property type="entry name" value="Ankyrin_rpt"/>
</dbReference>
<accession>A0A2R5GGP4</accession>
<dbReference type="SMART" id="SM00248">
    <property type="entry name" value="ANK"/>
    <property type="match status" value="3"/>
</dbReference>
<comment type="caution">
    <text evidence="4">The sequence shown here is derived from an EMBL/GenBank/DDBJ whole genome shotgun (WGS) entry which is preliminary data.</text>
</comment>
<evidence type="ECO:0000313" key="5">
    <source>
        <dbReference type="Proteomes" id="UP000241890"/>
    </source>
</evidence>
<dbReference type="InterPro" id="IPR036770">
    <property type="entry name" value="Ankyrin_rpt-contain_sf"/>
</dbReference>
<feature type="region of interest" description="Disordered" evidence="2">
    <location>
        <begin position="551"/>
        <end position="582"/>
    </location>
</feature>
<dbReference type="PROSITE" id="PS50297">
    <property type="entry name" value="ANK_REP_REGION"/>
    <property type="match status" value="2"/>
</dbReference>
<feature type="compositionally biased region" description="Polar residues" evidence="2">
    <location>
        <begin position="1069"/>
        <end position="1087"/>
    </location>
</feature>
<feature type="region of interest" description="Disordered" evidence="2">
    <location>
        <begin position="120"/>
        <end position="146"/>
    </location>
</feature>
<organism evidence="4 5">
    <name type="scientific">Hondaea fermentalgiana</name>
    <dbReference type="NCBI Taxonomy" id="2315210"/>
    <lineage>
        <taxon>Eukaryota</taxon>
        <taxon>Sar</taxon>
        <taxon>Stramenopiles</taxon>
        <taxon>Bigyra</taxon>
        <taxon>Labyrinthulomycetes</taxon>
        <taxon>Thraustochytrida</taxon>
        <taxon>Thraustochytriidae</taxon>
        <taxon>Hondaea</taxon>
    </lineage>
</organism>
<feature type="repeat" description="ANK" evidence="1">
    <location>
        <begin position="232"/>
        <end position="254"/>
    </location>
</feature>
<keyword evidence="5" id="KW-1185">Reference proteome</keyword>
<dbReference type="Pfam" id="PF00226">
    <property type="entry name" value="DnaJ"/>
    <property type="match status" value="1"/>
</dbReference>
<dbReference type="CDD" id="cd06257">
    <property type="entry name" value="DnaJ"/>
    <property type="match status" value="1"/>
</dbReference>
<feature type="region of interest" description="Disordered" evidence="2">
    <location>
        <begin position="970"/>
        <end position="1103"/>
    </location>
</feature>
<feature type="compositionally biased region" description="Acidic residues" evidence="2">
    <location>
        <begin position="996"/>
        <end position="1006"/>
    </location>
</feature>
<feature type="domain" description="J" evidence="3">
    <location>
        <begin position="475"/>
        <end position="544"/>
    </location>
</feature>
<dbReference type="SUPFAM" id="SSF48452">
    <property type="entry name" value="TPR-like"/>
    <property type="match status" value="1"/>
</dbReference>
<dbReference type="PRINTS" id="PR01415">
    <property type="entry name" value="ANKYRIN"/>
</dbReference>
<evidence type="ECO:0000259" key="3">
    <source>
        <dbReference type="PROSITE" id="PS50076"/>
    </source>
</evidence>
<dbReference type="Proteomes" id="UP000241890">
    <property type="component" value="Unassembled WGS sequence"/>
</dbReference>
<dbReference type="Gene3D" id="1.10.287.110">
    <property type="entry name" value="DnaJ domain"/>
    <property type="match status" value="1"/>
</dbReference>
<proteinExistence type="predicted"/>
<dbReference type="Pfam" id="PF12796">
    <property type="entry name" value="Ank_2"/>
    <property type="match status" value="1"/>
</dbReference>
<reference evidence="4 5" key="1">
    <citation type="submission" date="2017-12" db="EMBL/GenBank/DDBJ databases">
        <title>Sequencing, de novo assembly and annotation of complete genome of a new Thraustochytrid species, strain FCC1311.</title>
        <authorList>
            <person name="Sedici K."/>
            <person name="Godart F."/>
            <person name="Aiese Cigliano R."/>
            <person name="Sanseverino W."/>
            <person name="Barakat M."/>
            <person name="Ortet P."/>
            <person name="Marechal E."/>
            <person name="Cagnac O."/>
            <person name="Amato A."/>
        </authorList>
    </citation>
    <scope>NUCLEOTIDE SEQUENCE [LARGE SCALE GENOMIC DNA]</scope>
</reference>
<feature type="region of interest" description="Disordered" evidence="2">
    <location>
        <begin position="1"/>
        <end position="31"/>
    </location>
</feature>
<dbReference type="PROSITE" id="PS50076">
    <property type="entry name" value="DNAJ_2"/>
    <property type="match status" value="1"/>
</dbReference>
<evidence type="ECO:0000313" key="4">
    <source>
        <dbReference type="EMBL" id="GBG30076.1"/>
    </source>
</evidence>
<sequence length="1103" mass="123081">MSGRSTADRLRALASEVDATQQRQKSRISGLEGQLARATRAKDQLVDEKDELDYELLMVKRKLATAEESAKVDAEGHAAQVRRLQREIAALRFELAATKKSERNLTRKLEDSERMVARLENKDGDEDEADDQPKLHGSGLFAWATDPADEDPADEDLMHEDEFINAAKRGLSSVLRSVLEPSPNEFRDANLHKVLDKALIESAAHGSSMLESIKFLLGHGAQVNASKPVTEGGRTALHTAAAKGHKDVVMLLLSQPEIRIDCLDAQGRTPLHLAARLRKPEAARVLLRKGADPDLLTADGQSALDLARGSAEQDSQWFSLSFKPTMSITQVFESPSVQFWNASALGLRYYKTENWERSHEYFSRAVKLAEGAPQLANPRDLSRLFYNRAKVGLRLGEVLQALNDSSAALARDEDYVNALEIRAECHTKLFNFERATADYNKLLDKKYELPDGIDSDRLSEWRQKASETSKLVRASHYEILGINKRASTAQIKRAFRECSIRWHPDKHSKSEDDMHRARIQFQRINEAREVLLNSNRRIIYDSQRARPKGFGSYSFGYDDDEDDEDDYYFQDSEDDDDDDDDGDVYQARKADGSLSKSAQQKFPWFDEARCKSLAESKASFQARMLELQREQAAREEQIRLDEAAKAAADRAATMEAQRSKLRAAEADQAQSDPTNDTLDEEAAPEATHPNEHNKMQSEDLKDMGKAPHVKLAERALRPDTIQSWVEDLEDDLADELVRDCTGFEQDWESALDTVLSYASHGTPSKAQRDALIAKAKEQDLQRRANISTTANVVGFETVFPTSMDKVLDLDSPLLQETDLDLDKKVSDNVSYSTQPYGSMSVEEELVARALLRRSEKWYEAPLYHAVGPEVLVRFNVDPSYIDKGYLRHTKLPLFSLDDLYDEIALRRRQHAETEDFEESVLRTCQLFLSLDASLADNVAGQVEFTRRAPVLCKGEVDLRNRILHDLVLASSSPGDKREEPTSTMADRAGQDSTQEVSDDDDDDDELSESHESDVQSGEEARTSAEAVFATATTQGSETPSSSSSSSSSSSPLPGPSISPTAAGPGPTKLKQQTSFSPGTRSSNNGGANRTDRRRQRKAQGANK</sequence>
<dbReference type="SUPFAM" id="SSF46565">
    <property type="entry name" value="Chaperone J-domain"/>
    <property type="match status" value="1"/>
</dbReference>
<dbReference type="SUPFAM" id="SSF48403">
    <property type="entry name" value="Ankyrin repeat"/>
    <property type="match status" value="1"/>
</dbReference>
<dbReference type="EMBL" id="BEYU01000070">
    <property type="protein sequence ID" value="GBG30076.1"/>
    <property type="molecule type" value="Genomic_DNA"/>
</dbReference>
<dbReference type="Gene3D" id="1.25.40.10">
    <property type="entry name" value="Tetratricopeptide repeat domain"/>
    <property type="match status" value="1"/>
</dbReference>
<protein>
    <submittedName>
        <fullName evidence="4">Ankyrin repeat domain-containing protein 1</fullName>
    </submittedName>
</protein>
<dbReference type="PRINTS" id="PR00625">
    <property type="entry name" value="JDOMAIN"/>
</dbReference>
<keyword evidence="1" id="KW-0040">ANK repeat</keyword>
<dbReference type="SMART" id="SM00271">
    <property type="entry name" value="DnaJ"/>
    <property type="match status" value="1"/>
</dbReference>
<name>A0A2R5GGP4_9STRA</name>
<dbReference type="Gene3D" id="1.25.40.20">
    <property type="entry name" value="Ankyrin repeat-containing domain"/>
    <property type="match status" value="1"/>
</dbReference>
<feature type="compositionally biased region" description="Low complexity" evidence="2">
    <location>
        <begin position="1039"/>
        <end position="1059"/>
    </location>
</feature>
<feature type="region of interest" description="Disordered" evidence="2">
    <location>
        <begin position="649"/>
        <end position="695"/>
    </location>
</feature>
<feature type="compositionally biased region" description="Basic and acidic residues" evidence="2">
    <location>
        <begin position="1007"/>
        <end position="1022"/>
    </location>
</feature>
<dbReference type="OrthoDB" id="164807at2759"/>
<dbReference type="InterPro" id="IPR036869">
    <property type="entry name" value="J_dom_sf"/>
</dbReference>
<evidence type="ECO:0000256" key="1">
    <source>
        <dbReference type="PROSITE-ProRule" id="PRU00023"/>
    </source>
</evidence>
<dbReference type="PANTHER" id="PTHR44200">
    <property type="entry name" value="DNAJ HOMOLOG SUBFAMILY C MEMBER 7"/>
    <property type="match status" value="1"/>
</dbReference>
<gene>
    <name evidence="4" type="ORF">FCC1311_062962</name>
</gene>
<feature type="compositionally biased region" description="Acidic residues" evidence="2">
    <location>
        <begin position="557"/>
        <end position="582"/>
    </location>
</feature>
<dbReference type="PANTHER" id="PTHR44200:SF1">
    <property type="entry name" value="DNAJ HOMOLOG SUBFAMILY C MEMBER 7"/>
    <property type="match status" value="1"/>
</dbReference>
<dbReference type="InParanoid" id="A0A2R5GGP4"/>
<evidence type="ECO:0000256" key="2">
    <source>
        <dbReference type="SAM" id="MobiDB-lite"/>
    </source>
</evidence>